<dbReference type="Pfam" id="PF04965">
    <property type="entry name" value="GPW_gp25"/>
    <property type="match status" value="1"/>
</dbReference>
<sequence>MPGMNDHNGTAIEGMAHIHQSVRDILTTPLGTRVMRREYGSLLPELIDQPLNDALLLQAYAATVMALIRWEPRIRVTAIRRSVNSGQAGQASLEISAITVWGEPLSLEVAIP</sequence>
<evidence type="ECO:0000259" key="1">
    <source>
        <dbReference type="Pfam" id="PF04965"/>
    </source>
</evidence>
<keyword evidence="3" id="KW-1185">Reference proteome</keyword>
<evidence type="ECO:0000313" key="2">
    <source>
        <dbReference type="EMBL" id="MCL7930438.1"/>
    </source>
</evidence>
<protein>
    <submittedName>
        <fullName evidence="2">GPW/gp25 family protein</fullName>
    </submittedName>
</protein>
<dbReference type="Gene3D" id="3.10.450.40">
    <property type="match status" value="1"/>
</dbReference>
<feature type="domain" description="IraD/Gp25-like" evidence="1">
    <location>
        <begin position="14"/>
        <end position="97"/>
    </location>
</feature>
<gene>
    <name evidence="2" type="ORF">M8006_10695</name>
</gene>
<evidence type="ECO:0000313" key="3">
    <source>
        <dbReference type="Proteomes" id="UP001165308"/>
    </source>
</evidence>
<reference evidence="2" key="1">
    <citation type="submission" date="2022-05" db="EMBL/GenBank/DDBJ databases">
        <title>Halomonas geminus sp. nov. and Halomonas llamarensis sp. nov. isolated from high-altitude salars of the Atacama Desert.</title>
        <authorList>
            <person name="Hintersatz C."/>
            <person name="Rojas L.A."/>
            <person name="Wei T.-S."/>
            <person name="Kutschke S."/>
            <person name="Lehmann F."/>
            <person name="Jain R."/>
            <person name="Pollmann K."/>
        </authorList>
    </citation>
    <scope>NUCLEOTIDE SEQUENCE</scope>
    <source>
        <strain evidence="2">ATCHA</strain>
    </source>
</reference>
<dbReference type="SUPFAM" id="SSF160719">
    <property type="entry name" value="gpW/gp25-like"/>
    <property type="match status" value="1"/>
</dbReference>
<proteinExistence type="predicted"/>
<organism evidence="2 3">
    <name type="scientific">Halomonas llamarensis</name>
    <dbReference type="NCBI Taxonomy" id="2945104"/>
    <lineage>
        <taxon>Bacteria</taxon>
        <taxon>Pseudomonadati</taxon>
        <taxon>Pseudomonadota</taxon>
        <taxon>Gammaproteobacteria</taxon>
        <taxon>Oceanospirillales</taxon>
        <taxon>Halomonadaceae</taxon>
        <taxon>Halomonas</taxon>
    </lineage>
</organism>
<dbReference type="RefSeq" id="WP_250082015.1">
    <property type="nucleotide sequence ID" value="NZ_JAMJPJ010000016.1"/>
</dbReference>
<accession>A0ABT0SRI5</accession>
<dbReference type="Proteomes" id="UP001165308">
    <property type="component" value="Unassembled WGS sequence"/>
</dbReference>
<dbReference type="EMBL" id="JAMJPJ010000016">
    <property type="protein sequence ID" value="MCL7930438.1"/>
    <property type="molecule type" value="Genomic_DNA"/>
</dbReference>
<name>A0ABT0SRI5_9GAMM</name>
<dbReference type="InterPro" id="IPR007048">
    <property type="entry name" value="IraD/Gp25-like"/>
</dbReference>
<comment type="caution">
    <text evidence="2">The sequence shown here is derived from an EMBL/GenBank/DDBJ whole genome shotgun (WGS) entry which is preliminary data.</text>
</comment>